<gene>
    <name evidence="10" type="ORF">GCM10017600_16800</name>
</gene>
<comment type="caution">
    <text evidence="10">The sequence shown here is derived from an EMBL/GenBank/DDBJ whole genome shotgun (WGS) entry which is preliminary data.</text>
</comment>
<evidence type="ECO:0000256" key="4">
    <source>
        <dbReference type="ARBA" id="ARBA00022741"/>
    </source>
</evidence>
<organism evidence="10 11">
    <name type="scientific">Streptosporangium carneum</name>
    <dbReference type="NCBI Taxonomy" id="47481"/>
    <lineage>
        <taxon>Bacteria</taxon>
        <taxon>Bacillati</taxon>
        <taxon>Actinomycetota</taxon>
        <taxon>Actinomycetes</taxon>
        <taxon>Streptosporangiales</taxon>
        <taxon>Streptosporangiaceae</taxon>
        <taxon>Streptosporangium</taxon>
    </lineage>
</organism>
<dbReference type="Pfam" id="PF00005">
    <property type="entry name" value="ABC_tran"/>
    <property type="match status" value="1"/>
</dbReference>
<dbReference type="GO" id="GO:0016887">
    <property type="term" value="F:ATP hydrolysis activity"/>
    <property type="evidence" value="ECO:0007669"/>
    <property type="project" value="InterPro"/>
</dbReference>
<feature type="domain" description="ABC transporter" evidence="9">
    <location>
        <begin position="7"/>
        <end position="235"/>
    </location>
</feature>
<evidence type="ECO:0000256" key="3">
    <source>
        <dbReference type="ARBA" id="ARBA00022692"/>
    </source>
</evidence>
<keyword evidence="7" id="KW-0472">Membrane</keyword>
<evidence type="ECO:0000256" key="8">
    <source>
        <dbReference type="SAM" id="MobiDB-lite"/>
    </source>
</evidence>
<evidence type="ECO:0000256" key="6">
    <source>
        <dbReference type="ARBA" id="ARBA00022989"/>
    </source>
</evidence>
<evidence type="ECO:0000256" key="5">
    <source>
        <dbReference type="ARBA" id="ARBA00022840"/>
    </source>
</evidence>
<keyword evidence="6" id="KW-1133">Transmembrane helix</keyword>
<protein>
    <recommendedName>
        <fullName evidence="9">ABC transporter domain-containing protein</fullName>
    </recommendedName>
</protein>
<comment type="subcellular location">
    <subcellularLocation>
        <location evidence="1">Membrane</location>
        <topology evidence="1">Multi-pass membrane protein</topology>
    </subcellularLocation>
</comment>
<dbReference type="PANTHER" id="PTHR48041:SF139">
    <property type="entry name" value="PROTEIN SCARLET"/>
    <property type="match status" value="1"/>
</dbReference>
<evidence type="ECO:0000313" key="10">
    <source>
        <dbReference type="EMBL" id="GLK08275.1"/>
    </source>
</evidence>
<dbReference type="Gene3D" id="3.40.50.300">
    <property type="entry name" value="P-loop containing nucleotide triphosphate hydrolases"/>
    <property type="match status" value="1"/>
</dbReference>
<dbReference type="InterPro" id="IPR050352">
    <property type="entry name" value="ABCG_transporters"/>
</dbReference>
<name>A0A9W6MBY4_9ACTN</name>
<reference evidence="10" key="1">
    <citation type="journal article" date="2014" name="Int. J. Syst. Evol. Microbiol.">
        <title>Complete genome sequence of Corynebacterium casei LMG S-19264T (=DSM 44701T), isolated from a smear-ripened cheese.</title>
        <authorList>
            <consortium name="US DOE Joint Genome Institute (JGI-PGF)"/>
            <person name="Walter F."/>
            <person name="Albersmeier A."/>
            <person name="Kalinowski J."/>
            <person name="Ruckert C."/>
        </authorList>
    </citation>
    <scope>NUCLEOTIDE SEQUENCE</scope>
    <source>
        <strain evidence="10">VKM Ac-2007</strain>
    </source>
</reference>
<dbReference type="Proteomes" id="UP001143474">
    <property type="component" value="Unassembled WGS sequence"/>
</dbReference>
<keyword evidence="5" id="KW-0067">ATP-binding</keyword>
<dbReference type="InterPro" id="IPR003439">
    <property type="entry name" value="ABC_transporter-like_ATP-bd"/>
</dbReference>
<keyword evidence="11" id="KW-1185">Reference proteome</keyword>
<dbReference type="PANTHER" id="PTHR48041">
    <property type="entry name" value="ABC TRANSPORTER G FAMILY MEMBER 28"/>
    <property type="match status" value="1"/>
</dbReference>
<evidence type="ECO:0000256" key="2">
    <source>
        <dbReference type="ARBA" id="ARBA00022448"/>
    </source>
</evidence>
<dbReference type="GO" id="GO:0016020">
    <property type="term" value="C:membrane"/>
    <property type="evidence" value="ECO:0007669"/>
    <property type="project" value="UniProtKB-SubCell"/>
</dbReference>
<dbReference type="InterPro" id="IPR027417">
    <property type="entry name" value="P-loop_NTPase"/>
</dbReference>
<evidence type="ECO:0000256" key="7">
    <source>
        <dbReference type="ARBA" id="ARBA00023136"/>
    </source>
</evidence>
<dbReference type="PROSITE" id="PS50893">
    <property type="entry name" value="ABC_TRANSPORTER_2"/>
    <property type="match status" value="1"/>
</dbReference>
<accession>A0A9W6MBY4</accession>
<proteinExistence type="predicted"/>
<dbReference type="InterPro" id="IPR003593">
    <property type="entry name" value="AAA+_ATPase"/>
</dbReference>
<keyword evidence="3" id="KW-0812">Transmembrane</keyword>
<dbReference type="GO" id="GO:0042626">
    <property type="term" value="F:ATPase-coupled transmembrane transporter activity"/>
    <property type="evidence" value="ECO:0007669"/>
    <property type="project" value="TreeGrafter"/>
</dbReference>
<keyword evidence="2" id="KW-0813">Transport</keyword>
<dbReference type="EMBL" id="BSEV01000002">
    <property type="protein sequence ID" value="GLK08275.1"/>
    <property type="molecule type" value="Genomic_DNA"/>
</dbReference>
<dbReference type="GO" id="GO:0005524">
    <property type="term" value="F:ATP binding"/>
    <property type="evidence" value="ECO:0007669"/>
    <property type="project" value="UniProtKB-KW"/>
</dbReference>
<keyword evidence="4" id="KW-0547">Nucleotide-binding</keyword>
<reference evidence="10" key="2">
    <citation type="submission" date="2023-01" db="EMBL/GenBank/DDBJ databases">
        <authorList>
            <person name="Sun Q."/>
            <person name="Evtushenko L."/>
        </authorList>
    </citation>
    <scope>NUCLEOTIDE SEQUENCE</scope>
    <source>
        <strain evidence="10">VKM Ac-2007</strain>
    </source>
</reference>
<sequence>MFHGVAVHASGLSLKGGHGWVYRDVTLEAGPGSLTAVAGQAGSGRTSLLLTLAGRMKPTGGTLAVGGHHGPGRIRRVAALGLVDGVNDLDGALSVREHLRERVRSPLWNRRQAARATAALTAAGLERSPGDRTLIRALDREERVRLGVALALLDEPGLLALDDVDAGLGGDRLDGLWATLADLAGQGLTVVASCTESGAAATLRLPPREPGASESAEGPKGRDGESGPWAVQGGEDR</sequence>
<dbReference type="SUPFAM" id="SSF52540">
    <property type="entry name" value="P-loop containing nucleoside triphosphate hydrolases"/>
    <property type="match status" value="1"/>
</dbReference>
<evidence type="ECO:0000256" key="1">
    <source>
        <dbReference type="ARBA" id="ARBA00004141"/>
    </source>
</evidence>
<dbReference type="AlphaFoldDB" id="A0A9W6MBY4"/>
<feature type="region of interest" description="Disordered" evidence="8">
    <location>
        <begin position="200"/>
        <end position="237"/>
    </location>
</feature>
<evidence type="ECO:0000313" key="11">
    <source>
        <dbReference type="Proteomes" id="UP001143474"/>
    </source>
</evidence>
<dbReference type="SMART" id="SM00382">
    <property type="entry name" value="AAA"/>
    <property type="match status" value="1"/>
</dbReference>
<evidence type="ECO:0000259" key="9">
    <source>
        <dbReference type="PROSITE" id="PS50893"/>
    </source>
</evidence>